<dbReference type="EMBL" id="BFAV01000172">
    <property type="protein sequence ID" value="GBF35476.1"/>
    <property type="molecule type" value="Genomic_DNA"/>
</dbReference>
<keyword evidence="2" id="KW-1185">Reference proteome</keyword>
<evidence type="ECO:0000313" key="1">
    <source>
        <dbReference type="EMBL" id="GBF35476.1"/>
    </source>
</evidence>
<evidence type="ECO:0000313" key="2">
    <source>
        <dbReference type="Proteomes" id="UP000239549"/>
    </source>
</evidence>
<sequence>MEEEKTLRRNRKITKEIAHINTRIDYLKNSGTLINIYKLEEDAAKRDYIKSIHGRKK</sequence>
<gene>
    <name evidence="1" type="ORF">DCCM_4605</name>
</gene>
<accession>A0A2L2XMC2</accession>
<dbReference type="Proteomes" id="UP000239549">
    <property type="component" value="Unassembled WGS sequence"/>
</dbReference>
<comment type="caution">
    <text evidence="1">The sequence shown here is derived from an EMBL/GenBank/DDBJ whole genome shotgun (WGS) entry which is preliminary data.</text>
</comment>
<proteinExistence type="predicted"/>
<dbReference type="AlphaFoldDB" id="A0A2L2XMC2"/>
<organism evidence="1 2">
    <name type="scientific">Desulfocucumis palustris</name>
    <dbReference type="NCBI Taxonomy" id="1898651"/>
    <lineage>
        <taxon>Bacteria</taxon>
        <taxon>Bacillati</taxon>
        <taxon>Bacillota</taxon>
        <taxon>Clostridia</taxon>
        <taxon>Eubacteriales</taxon>
        <taxon>Desulfocucumaceae</taxon>
        <taxon>Desulfocucumis</taxon>
    </lineage>
</organism>
<name>A0A2L2XMC2_9FIRM</name>
<protein>
    <submittedName>
        <fullName evidence="1">Uncharacterized protein</fullName>
    </submittedName>
</protein>
<reference evidence="2" key="1">
    <citation type="submission" date="2018-02" db="EMBL/GenBank/DDBJ databases">
        <title>Genome sequence of Desulfocucumis palustris strain NAW-5.</title>
        <authorList>
            <person name="Watanabe M."/>
            <person name="Kojima H."/>
            <person name="Fukui M."/>
        </authorList>
    </citation>
    <scope>NUCLEOTIDE SEQUENCE [LARGE SCALE GENOMIC DNA]</scope>
    <source>
        <strain evidence="2">NAW-5</strain>
    </source>
</reference>